<reference evidence="2 3" key="1">
    <citation type="journal article" date="2017" name="Nat. Ecol. Evol.">
        <title>Scallop genome provides insights into evolution of bilaterian karyotype and development.</title>
        <authorList>
            <person name="Wang S."/>
            <person name="Zhang J."/>
            <person name="Jiao W."/>
            <person name="Li J."/>
            <person name="Xun X."/>
            <person name="Sun Y."/>
            <person name="Guo X."/>
            <person name="Huan P."/>
            <person name="Dong B."/>
            <person name="Zhang L."/>
            <person name="Hu X."/>
            <person name="Sun X."/>
            <person name="Wang J."/>
            <person name="Zhao C."/>
            <person name="Wang Y."/>
            <person name="Wang D."/>
            <person name="Huang X."/>
            <person name="Wang R."/>
            <person name="Lv J."/>
            <person name="Li Y."/>
            <person name="Zhang Z."/>
            <person name="Liu B."/>
            <person name="Lu W."/>
            <person name="Hui Y."/>
            <person name="Liang J."/>
            <person name="Zhou Z."/>
            <person name="Hou R."/>
            <person name="Li X."/>
            <person name="Liu Y."/>
            <person name="Li H."/>
            <person name="Ning X."/>
            <person name="Lin Y."/>
            <person name="Zhao L."/>
            <person name="Xing Q."/>
            <person name="Dou J."/>
            <person name="Li Y."/>
            <person name="Mao J."/>
            <person name="Guo H."/>
            <person name="Dou H."/>
            <person name="Li T."/>
            <person name="Mu C."/>
            <person name="Jiang W."/>
            <person name="Fu Q."/>
            <person name="Fu X."/>
            <person name="Miao Y."/>
            <person name="Liu J."/>
            <person name="Yu Q."/>
            <person name="Li R."/>
            <person name="Liao H."/>
            <person name="Li X."/>
            <person name="Kong Y."/>
            <person name="Jiang Z."/>
            <person name="Chourrout D."/>
            <person name="Li R."/>
            <person name="Bao Z."/>
        </authorList>
    </citation>
    <scope>NUCLEOTIDE SEQUENCE [LARGE SCALE GENOMIC DNA]</scope>
    <source>
        <strain evidence="2 3">PY_sf001</strain>
    </source>
</reference>
<dbReference type="Pfam" id="PF24764">
    <property type="entry name" value="rva_4"/>
    <property type="match status" value="1"/>
</dbReference>
<dbReference type="GO" id="GO:0003676">
    <property type="term" value="F:nucleic acid binding"/>
    <property type="evidence" value="ECO:0007669"/>
    <property type="project" value="InterPro"/>
</dbReference>
<dbReference type="Gene3D" id="3.30.420.10">
    <property type="entry name" value="Ribonuclease H-like superfamily/Ribonuclease H"/>
    <property type="match status" value="1"/>
</dbReference>
<gene>
    <name evidence="2" type="ORF">KP79_PYT02858</name>
</gene>
<evidence type="ECO:0000313" key="2">
    <source>
        <dbReference type="EMBL" id="OWF36791.1"/>
    </source>
</evidence>
<protein>
    <recommendedName>
        <fullName evidence="1">Integrase core domain-containing protein</fullName>
    </recommendedName>
</protein>
<organism evidence="2 3">
    <name type="scientific">Mizuhopecten yessoensis</name>
    <name type="common">Japanese scallop</name>
    <name type="synonym">Patinopecten yessoensis</name>
    <dbReference type="NCBI Taxonomy" id="6573"/>
    <lineage>
        <taxon>Eukaryota</taxon>
        <taxon>Metazoa</taxon>
        <taxon>Spiralia</taxon>
        <taxon>Lophotrochozoa</taxon>
        <taxon>Mollusca</taxon>
        <taxon>Bivalvia</taxon>
        <taxon>Autobranchia</taxon>
        <taxon>Pteriomorphia</taxon>
        <taxon>Pectinida</taxon>
        <taxon>Pectinoidea</taxon>
        <taxon>Pectinidae</taxon>
        <taxon>Mizuhopecten</taxon>
    </lineage>
</organism>
<dbReference type="OrthoDB" id="6141539at2759"/>
<accession>A0A210PJW9</accession>
<dbReference type="PANTHER" id="PTHR46791">
    <property type="entry name" value="EXPRESSED PROTEIN"/>
    <property type="match status" value="1"/>
</dbReference>
<sequence>MDEAIALFHKLGLSQPEILEYLAYICNVVISKSTLKRKLGCMGLFRRKNYSDIVTVAVFLEKLLQESTESHGYKLLHLKCTQKGFVVSQETVRLLIHILDPIGIRQRRRGRLNRRIYDNPGPDFVWHIDSYDKLKPYGFCINGAIDGFSRSIIWLEVYSSNSDPALIGCYFMKAVKSRGACPKRVRADRGTENGHVEVMQFF</sequence>
<dbReference type="Proteomes" id="UP000242188">
    <property type="component" value="Unassembled WGS sequence"/>
</dbReference>
<dbReference type="InterPro" id="IPR036397">
    <property type="entry name" value="RNaseH_sf"/>
</dbReference>
<comment type="caution">
    <text evidence="2">The sequence shown here is derived from an EMBL/GenBank/DDBJ whole genome shotgun (WGS) entry which is preliminary data.</text>
</comment>
<feature type="domain" description="Integrase core" evidence="1">
    <location>
        <begin position="116"/>
        <end position="198"/>
    </location>
</feature>
<dbReference type="PANTHER" id="PTHR46791:SF13">
    <property type="entry name" value="CLR5 DOMAIN-CONTAINING PROTEIN"/>
    <property type="match status" value="1"/>
</dbReference>
<dbReference type="InterPro" id="IPR058913">
    <property type="entry name" value="Integrase_dom_put"/>
</dbReference>
<dbReference type="EMBL" id="NEDP02076344">
    <property type="protein sequence ID" value="OWF36791.1"/>
    <property type="molecule type" value="Genomic_DNA"/>
</dbReference>
<dbReference type="AlphaFoldDB" id="A0A210PJW9"/>
<proteinExistence type="predicted"/>
<evidence type="ECO:0000313" key="3">
    <source>
        <dbReference type="Proteomes" id="UP000242188"/>
    </source>
</evidence>
<keyword evidence="3" id="KW-1185">Reference proteome</keyword>
<evidence type="ECO:0000259" key="1">
    <source>
        <dbReference type="Pfam" id="PF24764"/>
    </source>
</evidence>
<name>A0A210PJW9_MIZYE</name>
<dbReference type="STRING" id="6573.A0A210PJW9"/>